<feature type="compositionally biased region" description="Low complexity" evidence="1">
    <location>
        <begin position="1038"/>
        <end position="1077"/>
    </location>
</feature>
<evidence type="ECO:0000313" key="3">
    <source>
        <dbReference type="Proteomes" id="UP000311382"/>
    </source>
</evidence>
<feature type="compositionally biased region" description="Low complexity" evidence="1">
    <location>
        <begin position="785"/>
        <end position="798"/>
    </location>
</feature>
<feature type="compositionally biased region" description="Low complexity" evidence="1">
    <location>
        <begin position="947"/>
        <end position="958"/>
    </location>
</feature>
<feature type="compositionally biased region" description="Low complexity" evidence="1">
    <location>
        <begin position="560"/>
        <end position="599"/>
    </location>
</feature>
<name>A0A5C5FSA1_9BASI</name>
<feature type="compositionally biased region" description="Low complexity" evidence="1">
    <location>
        <begin position="357"/>
        <end position="367"/>
    </location>
</feature>
<organism evidence="2 3">
    <name type="scientific">Rhodotorula diobovata</name>
    <dbReference type="NCBI Taxonomy" id="5288"/>
    <lineage>
        <taxon>Eukaryota</taxon>
        <taxon>Fungi</taxon>
        <taxon>Dikarya</taxon>
        <taxon>Basidiomycota</taxon>
        <taxon>Pucciniomycotina</taxon>
        <taxon>Microbotryomycetes</taxon>
        <taxon>Sporidiobolales</taxon>
        <taxon>Sporidiobolaceae</taxon>
        <taxon>Rhodotorula</taxon>
    </lineage>
</organism>
<feature type="region of interest" description="Disordered" evidence="1">
    <location>
        <begin position="1"/>
        <end position="798"/>
    </location>
</feature>
<gene>
    <name evidence="2" type="ORF">DMC30DRAFT_401047</name>
</gene>
<feature type="compositionally biased region" description="Basic and acidic residues" evidence="1">
    <location>
        <begin position="295"/>
        <end position="307"/>
    </location>
</feature>
<protein>
    <recommendedName>
        <fullName evidence="4">Proteophosphoglycan ppg4</fullName>
    </recommendedName>
</protein>
<feature type="compositionally biased region" description="Acidic residues" evidence="1">
    <location>
        <begin position="222"/>
        <end position="236"/>
    </location>
</feature>
<feature type="compositionally biased region" description="Low complexity" evidence="1">
    <location>
        <begin position="434"/>
        <end position="453"/>
    </location>
</feature>
<feature type="compositionally biased region" description="Pro residues" evidence="1">
    <location>
        <begin position="52"/>
        <end position="65"/>
    </location>
</feature>
<feature type="compositionally biased region" description="Polar residues" evidence="1">
    <location>
        <begin position="736"/>
        <end position="750"/>
    </location>
</feature>
<feature type="compositionally biased region" description="Basic and acidic residues" evidence="1">
    <location>
        <begin position="647"/>
        <end position="658"/>
    </location>
</feature>
<feature type="compositionally biased region" description="Low complexity" evidence="1">
    <location>
        <begin position="100"/>
        <end position="112"/>
    </location>
</feature>
<evidence type="ECO:0000256" key="1">
    <source>
        <dbReference type="SAM" id="MobiDB-lite"/>
    </source>
</evidence>
<dbReference type="EMBL" id="SOZI01000104">
    <property type="protein sequence ID" value="TNY19199.1"/>
    <property type="molecule type" value="Genomic_DNA"/>
</dbReference>
<feature type="compositionally biased region" description="Basic and acidic residues" evidence="1">
    <location>
        <begin position="857"/>
        <end position="879"/>
    </location>
</feature>
<feature type="compositionally biased region" description="Low complexity" evidence="1">
    <location>
        <begin position="685"/>
        <end position="699"/>
    </location>
</feature>
<proteinExistence type="predicted"/>
<feature type="compositionally biased region" description="Polar residues" evidence="1">
    <location>
        <begin position="1078"/>
        <end position="1091"/>
    </location>
</feature>
<feature type="region of interest" description="Disordered" evidence="1">
    <location>
        <begin position="836"/>
        <end position="889"/>
    </location>
</feature>
<accession>A0A5C5FSA1</accession>
<evidence type="ECO:0008006" key="4">
    <source>
        <dbReference type="Google" id="ProtNLM"/>
    </source>
</evidence>
<feature type="region of interest" description="Disordered" evidence="1">
    <location>
        <begin position="925"/>
        <end position="1186"/>
    </location>
</feature>
<feature type="compositionally biased region" description="Low complexity" evidence="1">
    <location>
        <begin position="405"/>
        <end position="422"/>
    </location>
</feature>
<keyword evidence="3" id="KW-1185">Reference proteome</keyword>
<reference evidence="2 3" key="1">
    <citation type="submission" date="2019-03" db="EMBL/GenBank/DDBJ databases">
        <title>Rhodosporidium diobovatum UCD-FST 08-225 genome sequencing, assembly, and annotation.</title>
        <authorList>
            <person name="Fakankun I.U."/>
            <person name="Fristensky B."/>
            <person name="Levin D.B."/>
        </authorList>
    </citation>
    <scope>NUCLEOTIDE SEQUENCE [LARGE SCALE GENOMIC DNA]</scope>
    <source>
        <strain evidence="2 3">UCD-FST 08-225</strain>
    </source>
</reference>
<comment type="caution">
    <text evidence="2">The sequence shown here is derived from an EMBL/GenBank/DDBJ whole genome shotgun (WGS) entry which is preliminary data.</text>
</comment>
<sequence length="1350" mass="139664">MSRVGSTMYTGEGARPADADTSPDFEFTFLRPTHQSRTLARPASSYLARPTSPTPPSRPTSPPPVAAAVPFPSQQRALSPKPMRNGAPRLGGLGLGGIVPSEPAPRSRSSSQPRPPAAHAPQAAPAVPSAPPPLPERRPSPAAFAPLPADGVPTRPFLSPEMDKPTLRTKVFALDSHSVPDPVGEGKRSRSLTPEGAKVGSGGAALHGEGLASEGGLPSDDLAPEEPSQESEDELEQAAREPEWLQHSPQAERPLGVFALEPSSTAEHGEDDERFADGDSSPSSSVKPAGPVAHPDIDVRESDHSDAEDASFDDARSTTAPSLAELPQATVHEDARAEGPSSGDGEGEQEEVVLDGPSSSTPRSSRAPSEHGDVVQEQPPNDDLDAVSSTSPTRGERVSQPPAPHDVAAALLARADRSTSSAGSHGATEENVNSVVSSPALSRRASSAGSLASEYSTRDQAAELPQPLVDDAVPHRALGDRDEEPPFAPTQQAASALGGPSGEKEERHDAAAVYPSPPSSPTASPGPDLSLTSDTPNPTVPVAEAEVSPGPATAASGEQPLSVSPTSSPVRPSPSTTIPTSPSFNSYEGLGLRLPSSLGRNKRSSFIPPASPPVSPGTLEQSLPSLVISDASSPIGPPPTASTSQDKVGEAKVDKPAQDELSAPRVPVATSPIARDYAQPVSSGSPQPEDAPASASEASNTREVELPALSDEPAVFSARDVLTAPVFDDGNDDFTPASSTSNSPALTAQTAASDLEDDDVDDAPLPAPAQPRDNISRASTPPPATASEPPSAGGPGVVDVGVAVAGALVMGGLAVGTSALRGLAGWAWRSEPTVQAPVAPAETPVVRVESPVEVDGAAERSEARDEVDSKTARSSERAESSVVSTHWGEMEFEAPEGFLDEFKQAMQEIGVAQLEAEDLAAQEAAYLAASRQHDEAVEGEPQPPPSSSSSGTSTPAESVRTLVFPSSGSRGSRPPSISGGSVRSSRMARRPLTPADEDEEMDELDRMLAPVWSARSVDYEPHKAPRPAPVASTKYGYAAPPGLTGTTPLSRTLSPPSSTLSRSTPSIASSLSSRAPTTASTKQQPATSSRFGKSLFALGSSSKAPKSPKPAKLTKGRPEYASSPPSSPKVKVKAPPSAKSLSSIEEDGRSAYTSASHKPPSRRRSFVSFGSGGGGGNNPPVTSIESRIADTTYVHYGSSAPKSKRRDSAASLAADLYASRDPVLIPGVPASPSVITSLLRPGTAGVSSSSNPRRSCLKAPAGESKLYRVRFANATRGLGLRSVAEDEAERGGDDVALKWIGVGRGRYGNLTIKEGEDMDVLYETQVKSIKGKWRSFGSEQSRDWSNVRVD</sequence>
<dbReference type="OrthoDB" id="2528057at2759"/>
<dbReference type="Proteomes" id="UP000311382">
    <property type="component" value="Unassembled WGS sequence"/>
</dbReference>
<evidence type="ECO:0000313" key="2">
    <source>
        <dbReference type="EMBL" id="TNY19199.1"/>
    </source>
</evidence>
<feature type="compositionally biased region" description="Low complexity" evidence="1">
    <location>
        <begin position="965"/>
        <end position="985"/>
    </location>
</feature>